<dbReference type="Gene3D" id="3.10.180.10">
    <property type="entry name" value="2,3-Dihydroxybiphenyl 1,2-Dioxygenase, domain 1"/>
    <property type="match status" value="1"/>
</dbReference>
<keyword evidence="2" id="KW-0223">Dioxygenase</keyword>
<dbReference type="OrthoDB" id="9796521at2"/>
<dbReference type="InterPro" id="IPR004360">
    <property type="entry name" value="Glyas_Fos-R_dOase_dom"/>
</dbReference>
<dbReference type="InterPro" id="IPR029068">
    <property type="entry name" value="Glyas_Bleomycin-R_OHBP_Dase"/>
</dbReference>
<accession>A0A1P8F4Q5</accession>
<proteinExistence type="predicted"/>
<dbReference type="SUPFAM" id="SSF54593">
    <property type="entry name" value="Glyoxalase/Bleomycin resistance protein/Dihydroxybiphenyl dioxygenase"/>
    <property type="match status" value="1"/>
</dbReference>
<evidence type="ECO:0000259" key="1">
    <source>
        <dbReference type="PROSITE" id="PS51819"/>
    </source>
</evidence>
<dbReference type="PROSITE" id="PS51819">
    <property type="entry name" value="VOC"/>
    <property type="match status" value="1"/>
</dbReference>
<dbReference type="STRING" id="1839801.Dform_00093"/>
<evidence type="ECO:0000313" key="3">
    <source>
        <dbReference type="Proteomes" id="UP000185934"/>
    </source>
</evidence>
<gene>
    <name evidence="2" type="ORF">Dform_00093</name>
</gene>
<dbReference type="GO" id="GO:0051213">
    <property type="term" value="F:dioxygenase activity"/>
    <property type="evidence" value="ECO:0007669"/>
    <property type="project" value="UniProtKB-KW"/>
</dbReference>
<keyword evidence="3" id="KW-1185">Reference proteome</keyword>
<organism evidence="2 3">
    <name type="scientific">Dehalogenimonas formicexedens</name>
    <dbReference type="NCBI Taxonomy" id="1839801"/>
    <lineage>
        <taxon>Bacteria</taxon>
        <taxon>Bacillati</taxon>
        <taxon>Chloroflexota</taxon>
        <taxon>Dehalococcoidia</taxon>
        <taxon>Dehalococcoidales</taxon>
        <taxon>Dehalococcoidaceae</taxon>
        <taxon>Dehalogenimonas</taxon>
    </lineage>
</organism>
<name>A0A1P8F4Q5_9CHLR</name>
<dbReference type="Pfam" id="PF00903">
    <property type="entry name" value="Glyoxalase"/>
    <property type="match status" value="1"/>
</dbReference>
<dbReference type="Proteomes" id="UP000185934">
    <property type="component" value="Chromosome"/>
</dbReference>
<dbReference type="InterPro" id="IPR037523">
    <property type="entry name" value="VOC_core"/>
</dbReference>
<evidence type="ECO:0000313" key="2">
    <source>
        <dbReference type="EMBL" id="APV43456.1"/>
    </source>
</evidence>
<keyword evidence="2" id="KW-0560">Oxidoreductase</keyword>
<dbReference type="KEGG" id="dfo:Dform_00093"/>
<dbReference type="AlphaFoldDB" id="A0A1P8F4Q5"/>
<feature type="domain" description="VOC" evidence="1">
    <location>
        <begin position="5"/>
        <end position="130"/>
    </location>
</feature>
<sequence>MLSDKMAYAVLPAVDLKRARKFWEDTIGLKVMLDEPAQGMMVMAGEGSMFYVYQRGATKADHTVLEFKVDNIDAEMRDLRSKGVKFEEYDIPAMGIKTVNGVATMDSGDNMSKGAWFKDTEGNIIALDQMSKSNLEKASMQNSMMEMAMPKSAMKK</sequence>
<dbReference type="EMBL" id="CP018258">
    <property type="protein sequence ID" value="APV43456.1"/>
    <property type="molecule type" value="Genomic_DNA"/>
</dbReference>
<protein>
    <submittedName>
        <fullName evidence="2">Glyoxalase/bleomycin resistance/dioxygenase family protein</fullName>
    </submittedName>
</protein>
<reference evidence="3" key="1">
    <citation type="submission" date="2016-11" db="EMBL/GenBank/DDBJ databases">
        <title>Dehalogenimonas formicexedens sp. nov., a chlorinated alkane respiring bacterium isolated from contaminated groundwater.</title>
        <authorList>
            <person name="Key T.A."/>
            <person name="Bowman K.S."/>
            <person name="Lee I."/>
            <person name="Chun J."/>
            <person name="Albuquerque L."/>
            <person name="da Costa M.S."/>
            <person name="Rainey F.A."/>
            <person name="Moe W.M."/>
        </authorList>
    </citation>
    <scope>NUCLEOTIDE SEQUENCE [LARGE SCALE GENOMIC DNA]</scope>
    <source>
        <strain evidence="3">NSZ-14</strain>
    </source>
</reference>
<dbReference type="RefSeq" id="WP_076003270.1">
    <property type="nucleotide sequence ID" value="NZ_CP018258.1"/>
</dbReference>